<feature type="domain" description="Type I restriction modification DNA specificity" evidence="4">
    <location>
        <begin position="36"/>
        <end position="183"/>
    </location>
</feature>
<dbReference type="Pfam" id="PF01420">
    <property type="entry name" value="Methylase_S"/>
    <property type="match status" value="2"/>
</dbReference>
<keyword evidence="3" id="KW-0238">DNA-binding</keyword>
<dbReference type="PANTHER" id="PTHR30408:SF13">
    <property type="entry name" value="TYPE I RESTRICTION ENZYME HINDI SPECIFICITY SUBUNIT"/>
    <property type="match status" value="1"/>
</dbReference>
<dbReference type="AlphaFoldDB" id="A0AAV3WS35"/>
<dbReference type="RefSeq" id="WP_091761140.1">
    <property type="nucleotide sequence ID" value="NZ_BJVX01000004.1"/>
</dbReference>
<dbReference type="GeneID" id="96910832"/>
<organism evidence="5 6">
    <name type="scientific">Marinilactibacillus psychrotolerans</name>
    <dbReference type="NCBI Taxonomy" id="191770"/>
    <lineage>
        <taxon>Bacteria</taxon>
        <taxon>Bacillati</taxon>
        <taxon>Bacillota</taxon>
        <taxon>Bacilli</taxon>
        <taxon>Lactobacillales</taxon>
        <taxon>Carnobacteriaceae</taxon>
        <taxon>Marinilactibacillus</taxon>
    </lineage>
</organism>
<reference evidence="5" key="1">
    <citation type="submission" date="2019-08" db="EMBL/GenBank/DDBJ databases">
        <title>Marinilactibacillus psychrotolerans M13-2T whole genome sequencing project.</title>
        <authorList>
            <person name="Ishikawa M."/>
            <person name="Suzuki T."/>
            <person name="Matsutani M."/>
        </authorList>
    </citation>
    <scope>NUCLEOTIDE SEQUENCE</scope>
    <source>
        <strain evidence="5">M13-2T</strain>
    </source>
</reference>
<dbReference type="Gene3D" id="3.90.220.20">
    <property type="entry name" value="DNA methylase specificity domains"/>
    <property type="match status" value="2"/>
</dbReference>
<evidence type="ECO:0000259" key="4">
    <source>
        <dbReference type="Pfam" id="PF01420"/>
    </source>
</evidence>
<evidence type="ECO:0000313" key="6">
    <source>
        <dbReference type="Proteomes" id="UP000887127"/>
    </source>
</evidence>
<feature type="domain" description="Type I restriction modification DNA specificity" evidence="4">
    <location>
        <begin position="205"/>
        <end position="351"/>
    </location>
</feature>
<dbReference type="InterPro" id="IPR052021">
    <property type="entry name" value="Type-I_RS_S_subunit"/>
</dbReference>
<sequence length="390" mass="45404">MIYKEGNNVLFKEIISLQIDNRGRNPQNYMEESIHPVIDNYLIKNNKFPNLSSVKRFLSEEDYNNFLRGYLKKNDVLITLVGNGIGNVTMVPDEKCVIVQNTLGLRCNSKMINEYLYYFLLYKQESIKQFNRGTSQPSIRKTDLFNMEIPLPEISTQNKIASILSSLDDKIENNNAIIANLEEQAKLIFEKKYMNIDLSKENKLENQKFGELFEFVKGRKPKNISDQPKEDYIPYLVKKYIDSNEVTFAPRNDGVLIEDLDVFMLMDGANSGNIYYGYKGIIGSTFSWLKTDRDMVNEYIYWYLLINQDHVRNQNTGSAIPHANKEYINNLEVMLPINIETDKNLKALKNMRLYSINLRRESNRLSETRNTLLPKLMSGDIQVDEVIEMK</sequence>
<proteinExistence type="inferred from homology"/>
<dbReference type="Proteomes" id="UP000887127">
    <property type="component" value="Unassembled WGS sequence"/>
</dbReference>
<comment type="caution">
    <text evidence="5">The sequence shown here is derived from an EMBL/GenBank/DDBJ whole genome shotgun (WGS) entry which is preliminary data.</text>
</comment>
<dbReference type="GO" id="GO:0009307">
    <property type="term" value="P:DNA restriction-modification system"/>
    <property type="evidence" value="ECO:0007669"/>
    <property type="project" value="UniProtKB-KW"/>
</dbReference>
<evidence type="ECO:0000256" key="1">
    <source>
        <dbReference type="ARBA" id="ARBA00010923"/>
    </source>
</evidence>
<dbReference type="InterPro" id="IPR000055">
    <property type="entry name" value="Restrct_endonuc_typeI_TRD"/>
</dbReference>
<accession>A0AAV3WS35</accession>
<evidence type="ECO:0000256" key="2">
    <source>
        <dbReference type="ARBA" id="ARBA00022747"/>
    </source>
</evidence>
<dbReference type="GO" id="GO:0003677">
    <property type="term" value="F:DNA binding"/>
    <property type="evidence" value="ECO:0007669"/>
    <property type="project" value="UniProtKB-KW"/>
</dbReference>
<evidence type="ECO:0000313" key="5">
    <source>
        <dbReference type="EMBL" id="GEQ35303.1"/>
    </source>
</evidence>
<keyword evidence="2" id="KW-0680">Restriction system</keyword>
<gene>
    <name evidence="5" type="ORF">M132T_08110</name>
</gene>
<dbReference type="SUPFAM" id="SSF116734">
    <property type="entry name" value="DNA methylase specificity domain"/>
    <property type="match status" value="2"/>
</dbReference>
<evidence type="ECO:0000256" key="3">
    <source>
        <dbReference type="ARBA" id="ARBA00023125"/>
    </source>
</evidence>
<comment type="similarity">
    <text evidence="1">Belongs to the type-I restriction system S methylase family.</text>
</comment>
<dbReference type="InterPro" id="IPR044946">
    <property type="entry name" value="Restrct_endonuc_typeI_TRD_sf"/>
</dbReference>
<dbReference type="EMBL" id="BKBI01000005">
    <property type="protein sequence ID" value="GEQ35303.1"/>
    <property type="molecule type" value="Genomic_DNA"/>
</dbReference>
<dbReference type="PANTHER" id="PTHR30408">
    <property type="entry name" value="TYPE-1 RESTRICTION ENZYME ECOKI SPECIFICITY PROTEIN"/>
    <property type="match status" value="1"/>
</dbReference>
<name>A0AAV3WS35_9LACT</name>
<protein>
    <recommendedName>
        <fullName evidence="4">Type I restriction modification DNA specificity domain-containing protein</fullName>
    </recommendedName>
</protein>